<reference evidence="3" key="1">
    <citation type="submission" date="2023-10" db="EMBL/GenBank/DDBJ databases">
        <title>Genome assembly of Pristionchus species.</title>
        <authorList>
            <person name="Yoshida K."/>
            <person name="Sommer R.J."/>
        </authorList>
    </citation>
    <scope>NUCLEOTIDE SEQUENCE</scope>
    <source>
        <strain evidence="3">RS0144</strain>
    </source>
</reference>
<dbReference type="Proteomes" id="UP001432027">
    <property type="component" value="Unassembled WGS sequence"/>
</dbReference>
<evidence type="ECO:0000313" key="3">
    <source>
        <dbReference type="EMBL" id="GMS82527.1"/>
    </source>
</evidence>
<protein>
    <recommendedName>
        <fullName evidence="2">Sushi domain-containing protein</fullName>
    </recommendedName>
</protein>
<feature type="domain" description="Sushi" evidence="2">
    <location>
        <begin position="351"/>
        <end position="380"/>
    </location>
</feature>
<dbReference type="AlphaFoldDB" id="A0AAV5SGN9"/>
<comment type="caution">
    <text evidence="3">The sequence shown here is derived from an EMBL/GenBank/DDBJ whole genome shotgun (WGS) entry which is preliminary data.</text>
</comment>
<name>A0AAV5SGN9_9BILA</name>
<accession>A0AAV5SGN9</accession>
<sequence length="712" mass="76498">AVPVKVTDPACTGLQLFDGSEPIVAANAAAYQFIPTVPSIVAGKPVFVCPSGAALGYPQGEKKLSIEPDLKLSCDSAGWWLKSPNRVDGLINTVKIGCFKELPTSSPPAPVSTVPKTACGCWFEPSTCRSCDSQKLFVLEGQGATSGQCTLGCANGYIFEGGEVNMISCQRGYWFGSSRSQTNVTVPYFGPFGYITASCVPAPTPAKCALPYSTFECERCDASKLIGLASSKSSLGCVLACDKDYRLLVLDGSKTPTIVIRAQEAVAESGFFTVYPLGDVKNTTIVYWTNMDKYSCEPVTADLSVPVKVIDTTTPTVPPPPVEACGCPYTADVSNPAYDSTKLFTADTGTNRCTLQCDEGYRLAGAMSSVACKDGKTWYYQKADNGTHPSYDFTKASFSCEAMPATCGRSIALAGPCRPGKECSPSNIRWIKGAKSNCILTCQRGYQLVHYAKDAVNPWTLLQEAYYDQSAYSGAGGWKGIPLGETASTINYNQATVITPNCERYVSPAEQAKIPPNTEKKLCGCPYDFSGCPRCQYKQLFRIDGFGDFNDRCTLGCGKGYMFEGGLVNMLSCKKGQGWWGSRRNPGTNIPAIIMGTGDKITTSCVPVPTPGTCSVQYATFTCANNQCAHFKYIVPLSSPRSPCVLSCDNGYRLLVLDSSRKVIRAQEAVLEEGSFIVYPLGEMQNTISIPTKVIKFSCEAALLTMNELTPL</sequence>
<organism evidence="3 4">
    <name type="scientific">Pristionchus entomophagus</name>
    <dbReference type="NCBI Taxonomy" id="358040"/>
    <lineage>
        <taxon>Eukaryota</taxon>
        <taxon>Metazoa</taxon>
        <taxon>Ecdysozoa</taxon>
        <taxon>Nematoda</taxon>
        <taxon>Chromadorea</taxon>
        <taxon>Rhabditida</taxon>
        <taxon>Rhabditina</taxon>
        <taxon>Diplogasteromorpha</taxon>
        <taxon>Diplogasteroidea</taxon>
        <taxon>Neodiplogasteridae</taxon>
        <taxon>Pristionchus</taxon>
    </lineage>
</organism>
<keyword evidence="1" id="KW-1015">Disulfide bond</keyword>
<gene>
    <name evidence="3" type="ORF">PENTCL1PPCAC_4702</name>
</gene>
<feature type="non-terminal residue" evidence="3">
    <location>
        <position position="1"/>
    </location>
</feature>
<dbReference type="Pfam" id="PF00084">
    <property type="entry name" value="Sushi"/>
    <property type="match status" value="1"/>
</dbReference>
<keyword evidence="4" id="KW-1185">Reference proteome</keyword>
<proteinExistence type="predicted"/>
<evidence type="ECO:0000256" key="1">
    <source>
        <dbReference type="ARBA" id="ARBA00023157"/>
    </source>
</evidence>
<dbReference type="InterPro" id="IPR000436">
    <property type="entry name" value="Sushi_SCR_CCP_dom"/>
</dbReference>
<evidence type="ECO:0000259" key="2">
    <source>
        <dbReference type="Pfam" id="PF00084"/>
    </source>
</evidence>
<dbReference type="EMBL" id="BTSX01000002">
    <property type="protein sequence ID" value="GMS82527.1"/>
    <property type="molecule type" value="Genomic_DNA"/>
</dbReference>
<evidence type="ECO:0000313" key="4">
    <source>
        <dbReference type="Proteomes" id="UP001432027"/>
    </source>
</evidence>